<reference evidence="10" key="1">
    <citation type="submission" date="2018-05" db="EMBL/GenBank/DDBJ databases">
        <authorList>
            <person name="Lanie J.A."/>
            <person name="Ng W.-L."/>
            <person name="Kazmierczak K.M."/>
            <person name="Andrzejewski T.M."/>
            <person name="Davidsen T.M."/>
            <person name="Wayne K.J."/>
            <person name="Tettelin H."/>
            <person name="Glass J.I."/>
            <person name="Rusch D."/>
            <person name="Podicherti R."/>
            <person name="Tsui H.-C.T."/>
            <person name="Winkler M.E."/>
        </authorList>
    </citation>
    <scope>NUCLEOTIDE SEQUENCE</scope>
</reference>
<feature type="domain" description="ABC3 transporter permease C-terminal" evidence="8">
    <location>
        <begin position="272"/>
        <end position="405"/>
    </location>
</feature>
<dbReference type="Pfam" id="PF02687">
    <property type="entry name" value="FtsX"/>
    <property type="match status" value="1"/>
</dbReference>
<evidence type="ECO:0000256" key="1">
    <source>
        <dbReference type="ARBA" id="ARBA00004651"/>
    </source>
</evidence>
<feature type="transmembrane region" description="Helical" evidence="7">
    <location>
        <begin position="269"/>
        <end position="295"/>
    </location>
</feature>
<keyword evidence="4 7" id="KW-0812">Transmembrane</keyword>
<keyword evidence="3" id="KW-1003">Cell membrane</keyword>
<dbReference type="Pfam" id="PF12704">
    <property type="entry name" value="MacB_PCD"/>
    <property type="match status" value="1"/>
</dbReference>
<evidence type="ECO:0000256" key="7">
    <source>
        <dbReference type="SAM" id="Phobius"/>
    </source>
</evidence>
<dbReference type="GO" id="GO:0098797">
    <property type="term" value="C:plasma membrane protein complex"/>
    <property type="evidence" value="ECO:0007669"/>
    <property type="project" value="TreeGrafter"/>
</dbReference>
<dbReference type="GO" id="GO:0044874">
    <property type="term" value="P:lipoprotein localization to outer membrane"/>
    <property type="evidence" value="ECO:0007669"/>
    <property type="project" value="TreeGrafter"/>
</dbReference>
<feature type="transmembrane region" description="Helical" evidence="7">
    <location>
        <begin position="378"/>
        <end position="397"/>
    </location>
</feature>
<name>A0A381NZE9_9ZZZZ</name>
<dbReference type="AlphaFoldDB" id="A0A381NZE9"/>
<evidence type="ECO:0000259" key="9">
    <source>
        <dbReference type="Pfam" id="PF12704"/>
    </source>
</evidence>
<sequence>MSVEFHISKQYLRSNRKKGFVSFISGVSMVSLVLAVMALITVLSVMNGFHEELRSRVLNAISHAYITGHNNTLEDWEDINKKIKLNEHIVDTSPYVEDFALMTLNGLSQGVSVRGVVTEHEIKTSTLLNDIKYGKLDLSKESPSVLIGIGLATMLSAGVGDSIALIAPSRNSIGLLMPKSLSFKITGIFNAGLSEYNNNLAFIHLYDAQELFSLDTHISGIRLKVDDLFKADTITDNIVETIGQESYYGVDWMEQKRNFIAALNLEKQMIAVILSLIIAVAAFNIVSMMVMVVTDKRSDIAILRTIGMTPKRIVKVFFYQGLGIGLIGIVIGTILGILLALNIESVISFIEKIIGFKFFPEDVFYINRFPSEIKYSDVISVMVGSFVLVILAAIYPAKRAGKVNISEVLRYE</sequence>
<dbReference type="GO" id="GO:0042953">
    <property type="term" value="P:lipoprotein transport"/>
    <property type="evidence" value="ECO:0007669"/>
    <property type="project" value="InterPro"/>
</dbReference>
<dbReference type="NCBIfam" id="TIGR02212">
    <property type="entry name" value="lolCE"/>
    <property type="match status" value="1"/>
</dbReference>
<dbReference type="InterPro" id="IPR003838">
    <property type="entry name" value="ABC3_permease_C"/>
</dbReference>
<gene>
    <name evidence="10" type="ORF">METZ01_LOCUS12423</name>
</gene>
<protein>
    <recommendedName>
        <fullName evidence="11">ABC3 transporter permease protein domain-containing protein</fullName>
    </recommendedName>
</protein>
<feature type="domain" description="MacB-like periplasmic core" evidence="9">
    <location>
        <begin position="25"/>
        <end position="238"/>
    </location>
</feature>
<comment type="subcellular location">
    <subcellularLocation>
        <location evidence="1">Cell membrane</location>
        <topology evidence="1">Multi-pass membrane protein</topology>
    </subcellularLocation>
</comment>
<evidence type="ECO:0000256" key="6">
    <source>
        <dbReference type="ARBA" id="ARBA00023136"/>
    </source>
</evidence>
<feature type="transmembrane region" description="Helical" evidence="7">
    <location>
        <begin position="20"/>
        <end position="46"/>
    </location>
</feature>
<proteinExistence type="predicted"/>
<keyword evidence="5 7" id="KW-1133">Transmembrane helix</keyword>
<organism evidence="10">
    <name type="scientific">marine metagenome</name>
    <dbReference type="NCBI Taxonomy" id="408172"/>
    <lineage>
        <taxon>unclassified sequences</taxon>
        <taxon>metagenomes</taxon>
        <taxon>ecological metagenomes</taxon>
    </lineage>
</organism>
<evidence type="ECO:0000256" key="4">
    <source>
        <dbReference type="ARBA" id="ARBA00022692"/>
    </source>
</evidence>
<dbReference type="InterPro" id="IPR011925">
    <property type="entry name" value="LolCE_TM"/>
</dbReference>
<feature type="transmembrane region" description="Helical" evidence="7">
    <location>
        <begin position="316"/>
        <end position="341"/>
    </location>
</feature>
<dbReference type="PANTHER" id="PTHR30489">
    <property type="entry name" value="LIPOPROTEIN-RELEASING SYSTEM TRANSMEMBRANE PROTEIN LOLE"/>
    <property type="match status" value="1"/>
</dbReference>
<evidence type="ECO:0000256" key="3">
    <source>
        <dbReference type="ARBA" id="ARBA00022475"/>
    </source>
</evidence>
<dbReference type="InterPro" id="IPR025857">
    <property type="entry name" value="MacB_PCD"/>
</dbReference>
<dbReference type="PANTHER" id="PTHR30489:SF0">
    <property type="entry name" value="LIPOPROTEIN-RELEASING SYSTEM TRANSMEMBRANE PROTEIN LOLE"/>
    <property type="match status" value="1"/>
</dbReference>
<keyword evidence="6 7" id="KW-0472">Membrane</keyword>
<evidence type="ECO:0000259" key="8">
    <source>
        <dbReference type="Pfam" id="PF02687"/>
    </source>
</evidence>
<evidence type="ECO:0000256" key="2">
    <source>
        <dbReference type="ARBA" id="ARBA00022448"/>
    </source>
</evidence>
<accession>A0A381NZE9</accession>
<dbReference type="InterPro" id="IPR051447">
    <property type="entry name" value="Lipoprotein-release_system"/>
</dbReference>
<evidence type="ECO:0008006" key="11">
    <source>
        <dbReference type="Google" id="ProtNLM"/>
    </source>
</evidence>
<evidence type="ECO:0000256" key="5">
    <source>
        <dbReference type="ARBA" id="ARBA00022989"/>
    </source>
</evidence>
<keyword evidence="2" id="KW-0813">Transport</keyword>
<evidence type="ECO:0000313" key="10">
    <source>
        <dbReference type="EMBL" id="SUZ59569.1"/>
    </source>
</evidence>
<dbReference type="EMBL" id="UINC01000686">
    <property type="protein sequence ID" value="SUZ59569.1"/>
    <property type="molecule type" value="Genomic_DNA"/>
</dbReference>